<evidence type="ECO:0000313" key="3">
    <source>
        <dbReference type="EMBL" id="KAF2488496.1"/>
    </source>
</evidence>
<keyword evidence="4" id="KW-1185">Reference proteome</keyword>
<sequence length="363" mass="40430">MAPSTRAQAKVAKAEEEEAQRRQARADELAQMPQTRRIAEELRGLPPPTPPPRTANRATPAGSSQHHPVVVQASSTPPQRKRRSGRSQIYPFPEEEDGGVEAGIVLDHVQPARRRKSRAPRVVSILRSSDENPDTPRPQRRVSFGDIEWRPILDAPPGERTCAPLGSPANSNSSDDVDEEAKKNERINERTRVPLAGRRPGSGKFMHDWSRFEEEGEMFKDPVQPRPDGSVQEAPARVSLRRGVIDSFSMRQEEGNGIEDPNATTMQIEKSREETARRESTPAPVTQGQGDVQSAPVSVPVQPSMSGVPHDQTSVAQKRTITIPWAVRVVVFIIGVAYILEWLTHRKSDSRDFKPNAKYRGRR</sequence>
<dbReference type="EMBL" id="MU004203">
    <property type="protein sequence ID" value="KAF2488496.1"/>
    <property type="molecule type" value="Genomic_DNA"/>
</dbReference>
<organism evidence="3 4">
    <name type="scientific">Lophium mytilinum</name>
    <dbReference type="NCBI Taxonomy" id="390894"/>
    <lineage>
        <taxon>Eukaryota</taxon>
        <taxon>Fungi</taxon>
        <taxon>Dikarya</taxon>
        <taxon>Ascomycota</taxon>
        <taxon>Pezizomycotina</taxon>
        <taxon>Dothideomycetes</taxon>
        <taxon>Pleosporomycetidae</taxon>
        <taxon>Mytilinidiales</taxon>
        <taxon>Mytilinidiaceae</taxon>
        <taxon>Lophium</taxon>
    </lineage>
</organism>
<evidence type="ECO:0000313" key="4">
    <source>
        <dbReference type="Proteomes" id="UP000799750"/>
    </source>
</evidence>
<keyword evidence="2" id="KW-0812">Transmembrane</keyword>
<dbReference type="OrthoDB" id="10526558at2759"/>
<feature type="compositionally biased region" description="Basic and acidic residues" evidence="1">
    <location>
        <begin position="19"/>
        <end position="28"/>
    </location>
</feature>
<feature type="compositionally biased region" description="Low complexity" evidence="1">
    <location>
        <begin position="292"/>
        <end position="309"/>
    </location>
</feature>
<feature type="compositionally biased region" description="Basic and acidic residues" evidence="1">
    <location>
        <begin position="180"/>
        <end position="192"/>
    </location>
</feature>
<accession>A0A6A6Q956</accession>
<dbReference type="AlphaFoldDB" id="A0A6A6Q956"/>
<feature type="region of interest" description="Disordered" evidence="1">
    <location>
        <begin position="269"/>
        <end position="311"/>
    </location>
</feature>
<feature type="compositionally biased region" description="Polar residues" evidence="1">
    <location>
        <begin position="62"/>
        <end position="78"/>
    </location>
</feature>
<evidence type="ECO:0000256" key="1">
    <source>
        <dbReference type="SAM" id="MobiDB-lite"/>
    </source>
</evidence>
<keyword evidence="2" id="KW-0472">Membrane</keyword>
<feature type="transmembrane region" description="Helical" evidence="2">
    <location>
        <begin position="325"/>
        <end position="344"/>
    </location>
</feature>
<reference evidence="3" key="1">
    <citation type="journal article" date="2020" name="Stud. Mycol.">
        <title>101 Dothideomycetes genomes: a test case for predicting lifestyles and emergence of pathogens.</title>
        <authorList>
            <person name="Haridas S."/>
            <person name="Albert R."/>
            <person name="Binder M."/>
            <person name="Bloem J."/>
            <person name="Labutti K."/>
            <person name="Salamov A."/>
            <person name="Andreopoulos B."/>
            <person name="Baker S."/>
            <person name="Barry K."/>
            <person name="Bills G."/>
            <person name="Bluhm B."/>
            <person name="Cannon C."/>
            <person name="Castanera R."/>
            <person name="Culley D."/>
            <person name="Daum C."/>
            <person name="Ezra D."/>
            <person name="Gonzalez J."/>
            <person name="Henrissat B."/>
            <person name="Kuo A."/>
            <person name="Liang C."/>
            <person name="Lipzen A."/>
            <person name="Lutzoni F."/>
            <person name="Magnuson J."/>
            <person name="Mondo S."/>
            <person name="Nolan M."/>
            <person name="Ohm R."/>
            <person name="Pangilinan J."/>
            <person name="Park H.-J."/>
            <person name="Ramirez L."/>
            <person name="Alfaro M."/>
            <person name="Sun H."/>
            <person name="Tritt A."/>
            <person name="Yoshinaga Y."/>
            <person name="Zwiers L.-H."/>
            <person name="Turgeon B."/>
            <person name="Goodwin S."/>
            <person name="Spatafora J."/>
            <person name="Crous P."/>
            <person name="Grigoriev I."/>
        </authorList>
    </citation>
    <scope>NUCLEOTIDE SEQUENCE</scope>
    <source>
        <strain evidence="3">CBS 269.34</strain>
    </source>
</reference>
<evidence type="ECO:0000256" key="2">
    <source>
        <dbReference type="SAM" id="Phobius"/>
    </source>
</evidence>
<feature type="compositionally biased region" description="Basic and acidic residues" evidence="1">
    <location>
        <begin position="269"/>
        <end position="280"/>
    </location>
</feature>
<dbReference type="Proteomes" id="UP000799750">
    <property type="component" value="Unassembled WGS sequence"/>
</dbReference>
<feature type="compositionally biased region" description="Low complexity" evidence="1">
    <location>
        <begin position="1"/>
        <end position="11"/>
    </location>
</feature>
<protein>
    <submittedName>
        <fullName evidence="3">Uncharacterized protein</fullName>
    </submittedName>
</protein>
<name>A0A6A6Q956_9PEZI</name>
<proteinExistence type="predicted"/>
<keyword evidence="2" id="KW-1133">Transmembrane helix</keyword>
<feature type="region of interest" description="Disordered" evidence="1">
    <location>
        <begin position="1"/>
        <end position="206"/>
    </location>
</feature>
<gene>
    <name evidence="3" type="ORF">BU16DRAFT_568372</name>
</gene>